<comment type="caution">
    <text evidence="4">The sequence shown here is derived from an EMBL/GenBank/DDBJ whole genome shotgun (WGS) entry which is preliminary data.</text>
</comment>
<dbReference type="FunFam" id="2.30.170.20:FF:000001">
    <property type="entry name" value="probable ribosome biogenesis protein RLP24"/>
    <property type="match status" value="1"/>
</dbReference>
<dbReference type="EMBL" id="JANTQA010000033">
    <property type="protein sequence ID" value="KAJ3437647.1"/>
    <property type="molecule type" value="Genomic_DNA"/>
</dbReference>
<dbReference type="InterPro" id="IPR038630">
    <property type="entry name" value="L24e/L24_sf"/>
</dbReference>
<dbReference type="EMBL" id="JANTQA010000036">
    <property type="protein sequence ID" value="KAJ3435905.1"/>
    <property type="molecule type" value="Genomic_DNA"/>
</dbReference>
<reference evidence="4" key="1">
    <citation type="submission" date="2022-08" db="EMBL/GenBank/DDBJ databases">
        <title>Novel sulphate-reducing endosymbionts in the free-living metamonad Anaeramoeba.</title>
        <authorList>
            <person name="Jerlstrom-Hultqvist J."/>
            <person name="Cepicka I."/>
            <person name="Gallot-Lavallee L."/>
            <person name="Salas-Leiva D."/>
            <person name="Curtis B.A."/>
            <person name="Zahonova K."/>
            <person name="Pipaliya S."/>
            <person name="Dacks J."/>
            <person name="Roger A.J."/>
        </authorList>
    </citation>
    <scope>NUCLEOTIDE SEQUENCE</scope>
    <source>
        <strain evidence="4">Busselton2</strain>
    </source>
</reference>
<dbReference type="PANTHER" id="PTHR10792">
    <property type="entry name" value="60S RIBOSOMAL PROTEIN L24"/>
    <property type="match status" value="1"/>
</dbReference>
<dbReference type="SMART" id="SM00746">
    <property type="entry name" value="TRASH"/>
    <property type="match status" value="1"/>
</dbReference>
<protein>
    <submittedName>
        <fullName evidence="4">Ribosome biogenesis protein rlp24-related</fullName>
    </submittedName>
</protein>
<dbReference type="PANTHER" id="PTHR10792:SF8">
    <property type="entry name" value="RIBOSOME BIOGENESIS PROTEIN RLP24-RELATED"/>
    <property type="match status" value="1"/>
</dbReference>
<evidence type="ECO:0000256" key="1">
    <source>
        <dbReference type="ARBA" id="ARBA00005647"/>
    </source>
</evidence>
<gene>
    <name evidence="5" type="ORF">M0812_16813</name>
    <name evidence="4" type="ORF">M0812_17947</name>
</gene>
<comment type="similarity">
    <text evidence="1">Belongs to the eukaryotic ribosomal protein eL24 family.</text>
</comment>
<proteinExistence type="inferred from homology"/>
<dbReference type="Pfam" id="PF01246">
    <property type="entry name" value="Ribosomal_L24e"/>
    <property type="match status" value="1"/>
</dbReference>
<dbReference type="InterPro" id="IPR011017">
    <property type="entry name" value="TRASH_dom"/>
</dbReference>
<evidence type="ECO:0000256" key="2">
    <source>
        <dbReference type="ARBA" id="ARBA00022517"/>
    </source>
</evidence>
<keyword evidence="2" id="KW-0690">Ribosome biogenesis</keyword>
<dbReference type="Gene3D" id="2.30.170.20">
    <property type="entry name" value="Ribosomal protein L24e"/>
    <property type="match status" value="1"/>
</dbReference>
<dbReference type="Proteomes" id="UP001146793">
    <property type="component" value="Unassembled WGS sequence"/>
</dbReference>
<dbReference type="SUPFAM" id="SSF57716">
    <property type="entry name" value="Glucocorticoid receptor-like (DNA-binding domain)"/>
    <property type="match status" value="1"/>
</dbReference>
<organism evidence="4 6">
    <name type="scientific">Anaeramoeba flamelloides</name>
    <dbReference type="NCBI Taxonomy" id="1746091"/>
    <lineage>
        <taxon>Eukaryota</taxon>
        <taxon>Metamonada</taxon>
        <taxon>Anaeramoebidae</taxon>
        <taxon>Anaeramoeba</taxon>
    </lineage>
</organism>
<sequence length="172" mass="20774">MRLLQCAFCGATCYPGRGSLYVRNDSKMFRFCKKKCKKHFFMKHNPQRTKWTKTFRQQSGKELAMDTTFEFEKRRNQPIRYNREQVKKTIKAMKIVSEIKSKRQDRFYDQRMKSKKKLQVNNKLREIQQGINLVIPPILRKEDQQIILPEKEKEIQDNIESVIVKNEKKKKN</sequence>
<accession>A0AAV7Z489</accession>
<name>A0AAV7Z489_9EUKA</name>
<dbReference type="AlphaFoldDB" id="A0AAV7Z489"/>
<evidence type="ECO:0000313" key="6">
    <source>
        <dbReference type="Proteomes" id="UP001146793"/>
    </source>
</evidence>
<evidence type="ECO:0000259" key="3">
    <source>
        <dbReference type="SMART" id="SM00746"/>
    </source>
</evidence>
<dbReference type="InterPro" id="IPR000988">
    <property type="entry name" value="Ribosomal_eL24-rel_N"/>
</dbReference>
<dbReference type="InterPro" id="IPR056366">
    <property type="entry name" value="Ribosomal_eL24"/>
</dbReference>
<dbReference type="GO" id="GO:0042273">
    <property type="term" value="P:ribosomal large subunit biogenesis"/>
    <property type="evidence" value="ECO:0007669"/>
    <property type="project" value="TreeGrafter"/>
</dbReference>
<feature type="domain" description="TRASH" evidence="3">
    <location>
        <begin position="6"/>
        <end position="44"/>
    </location>
</feature>
<evidence type="ECO:0000313" key="5">
    <source>
        <dbReference type="EMBL" id="KAJ3437647.1"/>
    </source>
</evidence>
<evidence type="ECO:0000313" key="4">
    <source>
        <dbReference type="EMBL" id="KAJ3435905.1"/>
    </source>
</evidence>
<dbReference type="GO" id="GO:0005730">
    <property type="term" value="C:nucleolus"/>
    <property type="evidence" value="ECO:0007669"/>
    <property type="project" value="TreeGrafter"/>
</dbReference>
<dbReference type="GO" id="GO:0003735">
    <property type="term" value="F:structural constituent of ribosome"/>
    <property type="evidence" value="ECO:0007669"/>
    <property type="project" value="InterPro"/>
</dbReference>